<dbReference type="AlphaFoldDB" id="A0AAV2MNL9"/>
<gene>
    <name evidence="2" type="ORF">KC01_LOCUS40906</name>
</gene>
<feature type="compositionally biased region" description="Basic and acidic residues" evidence="1">
    <location>
        <begin position="29"/>
        <end position="43"/>
    </location>
</feature>
<proteinExistence type="predicted"/>
<evidence type="ECO:0000313" key="2">
    <source>
        <dbReference type="EMBL" id="CAL1614880.1"/>
    </source>
</evidence>
<reference evidence="2 3" key="1">
    <citation type="submission" date="2024-04" db="EMBL/GenBank/DDBJ databases">
        <authorList>
            <person name="Waldvogel A.-M."/>
            <person name="Schoenle A."/>
        </authorList>
    </citation>
    <scope>NUCLEOTIDE SEQUENCE [LARGE SCALE GENOMIC DNA]</scope>
</reference>
<dbReference type="EMBL" id="OZ035831">
    <property type="protein sequence ID" value="CAL1614880.1"/>
    <property type="molecule type" value="Genomic_DNA"/>
</dbReference>
<feature type="compositionally biased region" description="Basic and acidic residues" evidence="1">
    <location>
        <begin position="1"/>
        <end position="13"/>
    </location>
</feature>
<accession>A0AAV2MNL9</accession>
<name>A0AAV2MNL9_KNICA</name>
<evidence type="ECO:0000313" key="3">
    <source>
        <dbReference type="Proteomes" id="UP001497482"/>
    </source>
</evidence>
<evidence type="ECO:0000256" key="1">
    <source>
        <dbReference type="SAM" id="MobiDB-lite"/>
    </source>
</evidence>
<keyword evidence="3" id="KW-1185">Reference proteome</keyword>
<sequence>MSERRLQRKSERRLQRKSGGGEGGGYRGGQEEVKEEVTEEVRRSRPVTHAVCPGMGSVSLGGELLTETRVPGGPTSKTSLTLFVVRRDRGHGATSAGSPPLSAVPQETLKATVSQRRRRSRRIPARGHRVVRPVRRVCGF</sequence>
<protein>
    <submittedName>
        <fullName evidence="2">Uncharacterized protein</fullName>
    </submittedName>
</protein>
<feature type="region of interest" description="Disordered" evidence="1">
    <location>
        <begin position="1"/>
        <end position="60"/>
    </location>
</feature>
<feature type="region of interest" description="Disordered" evidence="1">
    <location>
        <begin position="90"/>
        <end position="122"/>
    </location>
</feature>
<feature type="compositionally biased region" description="Gly residues" evidence="1">
    <location>
        <begin position="18"/>
        <end position="28"/>
    </location>
</feature>
<organism evidence="2 3">
    <name type="scientific">Knipowitschia caucasica</name>
    <name type="common">Caucasian dwarf goby</name>
    <name type="synonym">Pomatoschistus caucasicus</name>
    <dbReference type="NCBI Taxonomy" id="637954"/>
    <lineage>
        <taxon>Eukaryota</taxon>
        <taxon>Metazoa</taxon>
        <taxon>Chordata</taxon>
        <taxon>Craniata</taxon>
        <taxon>Vertebrata</taxon>
        <taxon>Euteleostomi</taxon>
        <taxon>Actinopterygii</taxon>
        <taxon>Neopterygii</taxon>
        <taxon>Teleostei</taxon>
        <taxon>Neoteleostei</taxon>
        <taxon>Acanthomorphata</taxon>
        <taxon>Gobiaria</taxon>
        <taxon>Gobiiformes</taxon>
        <taxon>Gobioidei</taxon>
        <taxon>Gobiidae</taxon>
        <taxon>Gobiinae</taxon>
        <taxon>Knipowitschia</taxon>
    </lineage>
</organism>
<dbReference type="Proteomes" id="UP001497482">
    <property type="component" value="Chromosome 9"/>
</dbReference>